<feature type="transmembrane region" description="Helical" evidence="1">
    <location>
        <begin position="14"/>
        <end position="34"/>
    </location>
</feature>
<keyword evidence="1" id="KW-0472">Membrane</keyword>
<keyword evidence="1" id="KW-0812">Transmembrane</keyword>
<accession>F5T1F9</accession>
<dbReference type="EMBL" id="AFIG01000003">
    <property type="protein sequence ID" value="EGL53045.1"/>
    <property type="molecule type" value="Genomic_DNA"/>
</dbReference>
<dbReference type="STRING" id="1026882.MAMP_00146"/>
<evidence type="ECO:0000313" key="3">
    <source>
        <dbReference type="Proteomes" id="UP000003544"/>
    </source>
</evidence>
<sequence length="37" mass="4241">MGYFVDLMMVVKELVKLIFMVMISPLGIMAGYLATWE</sequence>
<reference evidence="2 3" key="1">
    <citation type="journal article" date="2011" name="J. Bacteriol.">
        <title>Draft genome sequence of Methylophaga aminisulfidivorans MP T.</title>
        <authorList>
            <person name="Han G.H."/>
            <person name="Kim W."/>
            <person name="Chun J."/>
            <person name="Kim S.W."/>
        </authorList>
    </citation>
    <scope>NUCLEOTIDE SEQUENCE [LARGE SCALE GENOMIC DNA]</scope>
    <source>
        <strain evidence="3">MP(T)</strain>
    </source>
</reference>
<comment type="caution">
    <text evidence="2">The sequence shown here is derived from an EMBL/GenBank/DDBJ whole genome shotgun (WGS) entry which is preliminary data.</text>
</comment>
<dbReference type="Proteomes" id="UP000003544">
    <property type="component" value="Unassembled WGS sequence"/>
</dbReference>
<dbReference type="AlphaFoldDB" id="F5T1F9"/>
<keyword evidence="1" id="KW-1133">Transmembrane helix</keyword>
<proteinExistence type="predicted"/>
<evidence type="ECO:0000256" key="1">
    <source>
        <dbReference type="SAM" id="Phobius"/>
    </source>
</evidence>
<protein>
    <submittedName>
        <fullName evidence="2">Uncharacterized protein</fullName>
    </submittedName>
</protein>
<keyword evidence="3" id="KW-1185">Reference proteome</keyword>
<name>F5T1F9_9GAMM</name>
<organism evidence="2 3">
    <name type="scientific">Methylophaga aminisulfidivorans MP</name>
    <dbReference type="NCBI Taxonomy" id="1026882"/>
    <lineage>
        <taxon>Bacteria</taxon>
        <taxon>Pseudomonadati</taxon>
        <taxon>Pseudomonadota</taxon>
        <taxon>Gammaproteobacteria</taxon>
        <taxon>Thiotrichales</taxon>
        <taxon>Piscirickettsiaceae</taxon>
        <taxon>Methylophaga</taxon>
    </lineage>
</organism>
<evidence type="ECO:0000313" key="2">
    <source>
        <dbReference type="EMBL" id="EGL53045.1"/>
    </source>
</evidence>
<gene>
    <name evidence="2" type="ORF">MAMP_00146</name>
</gene>